<gene>
    <name evidence="2" type="ORF">GIW81_06990</name>
</gene>
<dbReference type="GO" id="GO:0016757">
    <property type="term" value="F:glycosyltransferase activity"/>
    <property type="evidence" value="ECO:0007669"/>
    <property type="project" value="InterPro"/>
</dbReference>
<dbReference type="PANTHER" id="PTHR45947">
    <property type="entry name" value="SULFOQUINOVOSYL TRANSFERASE SQD2"/>
    <property type="match status" value="1"/>
</dbReference>
<dbReference type="CDD" id="cd03801">
    <property type="entry name" value="GT4_PimA-like"/>
    <property type="match status" value="1"/>
</dbReference>
<evidence type="ECO:0000313" key="3">
    <source>
        <dbReference type="Proteomes" id="UP000440694"/>
    </source>
</evidence>
<organism evidence="2 3">
    <name type="scientific">Hyphomicrobium album</name>
    <dbReference type="NCBI Taxonomy" id="2665159"/>
    <lineage>
        <taxon>Bacteria</taxon>
        <taxon>Pseudomonadati</taxon>
        <taxon>Pseudomonadota</taxon>
        <taxon>Alphaproteobacteria</taxon>
        <taxon>Hyphomicrobiales</taxon>
        <taxon>Hyphomicrobiaceae</taxon>
        <taxon>Hyphomicrobium</taxon>
    </lineage>
</organism>
<dbReference type="InterPro" id="IPR050194">
    <property type="entry name" value="Glycosyltransferase_grp1"/>
</dbReference>
<dbReference type="EMBL" id="WMBQ01000001">
    <property type="protein sequence ID" value="MTD94082.1"/>
    <property type="molecule type" value="Genomic_DNA"/>
</dbReference>
<feature type="domain" description="Glycosyl transferase family 1" evidence="1">
    <location>
        <begin position="234"/>
        <end position="382"/>
    </location>
</feature>
<comment type="caution">
    <text evidence="2">The sequence shown here is derived from an EMBL/GenBank/DDBJ whole genome shotgun (WGS) entry which is preliminary data.</text>
</comment>
<evidence type="ECO:0000259" key="1">
    <source>
        <dbReference type="Pfam" id="PF00534"/>
    </source>
</evidence>
<name>A0A6I3KK25_9HYPH</name>
<dbReference type="SUPFAM" id="SSF53756">
    <property type="entry name" value="UDP-Glycosyltransferase/glycogen phosphorylase"/>
    <property type="match status" value="1"/>
</dbReference>
<dbReference type="InterPro" id="IPR001296">
    <property type="entry name" value="Glyco_trans_1"/>
</dbReference>
<proteinExistence type="predicted"/>
<dbReference type="Proteomes" id="UP000440694">
    <property type="component" value="Unassembled WGS sequence"/>
</dbReference>
<dbReference type="Pfam" id="PF00534">
    <property type="entry name" value="Glycos_transf_1"/>
    <property type="match status" value="1"/>
</dbReference>
<keyword evidence="2" id="KW-0808">Transferase</keyword>
<dbReference type="Gene3D" id="3.40.50.2000">
    <property type="entry name" value="Glycogen Phosphorylase B"/>
    <property type="match status" value="2"/>
</dbReference>
<dbReference type="AlphaFoldDB" id="A0A6I3KK25"/>
<protein>
    <submittedName>
        <fullName evidence="2">Glycosyltransferase</fullName>
    </submittedName>
</protein>
<dbReference type="PANTHER" id="PTHR45947:SF3">
    <property type="entry name" value="SULFOQUINOVOSYL TRANSFERASE SQD2"/>
    <property type="match status" value="1"/>
</dbReference>
<sequence length="436" mass="48007">MKTQAIERVVVINDDCIRSGGAAGVMLTSIEQLRSRGVPTTLITGDSGDNPDLARLDVELIALKGRHILEGNRIGAALRGLYDPSMAAAVGNWIATRDTPGTIYHLHNWHKVLSPSVFVPLRKVASRLIISAHDYFLTCPNGGHYFFRQGKACNLSPMGPACLAASCDKRNYAHKLYRTARTAVRQLAFGLGKTPATVLVVHDGMIPLFELGGIDRRTMHVLRNPATPWTASRVAAEQNRQFLFVGRLEVDKGVLLLARAARRSGVSLRIIGTGPLGHVLRRDFPEIELTGWKSKQEIAELCREARALIMPSRWRETFGLVALEAAMSGIPIIASRAALITDDLVRLQFAVPFQSDDEDELARAMAALVKDDAGVAKMSKHAFENARFLAPSPEAWCSELLALYEHKLADANRQTVDRLTPAKQPSPFTLTHDMWR</sequence>
<evidence type="ECO:0000313" key="2">
    <source>
        <dbReference type="EMBL" id="MTD94082.1"/>
    </source>
</evidence>
<reference evidence="2 3" key="1">
    <citation type="submission" date="2019-11" db="EMBL/GenBank/DDBJ databases">
        <title>Identification of a novel strain.</title>
        <authorList>
            <person name="Xu Q."/>
            <person name="Wang G."/>
        </authorList>
    </citation>
    <scope>NUCLEOTIDE SEQUENCE [LARGE SCALE GENOMIC DNA]</scope>
    <source>
        <strain evidence="3">xq</strain>
    </source>
</reference>
<keyword evidence="3" id="KW-1185">Reference proteome</keyword>
<dbReference type="RefSeq" id="WP_154738554.1">
    <property type="nucleotide sequence ID" value="NZ_WMBQ01000001.1"/>
</dbReference>
<accession>A0A6I3KK25</accession>